<feature type="compositionally biased region" description="Pro residues" evidence="10">
    <location>
        <begin position="617"/>
        <end position="627"/>
    </location>
</feature>
<keyword evidence="14" id="KW-1185">Reference proteome</keyword>
<comment type="similarity">
    <text evidence="3">Belongs to the TVP38/TMEM64 family.</text>
</comment>
<evidence type="ECO:0000259" key="12">
    <source>
        <dbReference type="Pfam" id="PF09335"/>
    </source>
</evidence>
<evidence type="ECO:0000256" key="9">
    <source>
        <dbReference type="ARBA" id="ARBA00023136"/>
    </source>
</evidence>
<name>A0A550CMF8_9AGAR</name>
<dbReference type="InterPro" id="IPR051076">
    <property type="entry name" value="Golgi_membrane_TVP38/TMEM64"/>
</dbReference>
<dbReference type="AlphaFoldDB" id="A0A550CMF8"/>
<feature type="compositionally biased region" description="Low complexity" evidence="10">
    <location>
        <begin position="375"/>
        <end position="388"/>
    </location>
</feature>
<keyword evidence="7 11" id="KW-1133">Transmembrane helix</keyword>
<dbReference type="OrthoDB" id="166803at2759"/>
<gene>
    <name evidence="13" type="ORF">BD626DRAFT_486358</name>
</gene>
<evidence type="ECO:0000256" key="8">
    <source>
        <dbReference type="ARBA" id="ARBA00023034"/>
    </source>
</evidence>
<feature type="transmembrane region" description="Helical" evidence="11">
    <location>
        <begin position="196"/>
        <end position="217"/>
    </location>
</feature>
<evidence type="ECO:0000256" key="10">
    <source>
        <dbReference type="SAM" id="MobiDB-lite"/>
    </source>
</evidence>
<evidence type="ECO:0000256" key="3">
    <source>
        <dbReference type="ARBA" id="ARBA00008640"/>
    </source>
</evidence>
<keyword evidence="9 11" id="KW-0472">Membrane</keyword>
<feature type="transmembrane region" description="Helical" evidence="11">
    <location>
        <begin position="271"/>
        <end position="292"/>
    </location>
</feature>
<feature type="region of interest" description="Disordered" evidence="10">
    <location>
        <begin position="481"/>
        <end position="500"/>
    </location>
</feature>
<sequence length="627" mass="69632">MLRASRPISAVVCGGGAVLRAQEGAEPSDVGVQVIGGVGKQQQCLIERNHELVPFSSRLLPPLPLRADRPSYPPYDNGGGASPYARKDTRVDVPIARTPSPTPSEERELKSGVFDWKTMSKWRFWIRKEWTWYYVAFVIVMVLFGLITIYHDQIVEWMRPLAEFLRDDLSYGWVIPIAVLFVISFPPLFGHEIVAVLCGLVWGLWIGFGIVAAGTFIGEVGNFYAFKYCCRARGEKLERTKISYACLAKVVRDGGFKIALIARLSAIPGHFTTAVFSTCGMGIIVFSLAALLSMPKQLITVYLGVILDQASEGTQTKESKIISDVVLGVTVVLTFVAMWYIYRQMGKVKPQIIYERRKARQEKMMRAVSEGGPYNNSNLSHQSSLSLSDESGIPLTSPRAQGYPASVMTAPSSSTVALAAPQPYHQYGNMNGSTISRERIPTYRQDSGGINGYDTQGLRHTAPRESMDNVAWDMGVRRQDAYDPHRPRYNTPYDTSLYPLDTDLHHRRTASPSRGYVGPEMAQTPTQPLSSPYHATVPRRPSTPDQLPSPFDDPPVTPRHRQRHATDPDDQTPESPFADPSPAPWRGQDLAHAQEETYASYHTAREPSATDASRQQSPPPPAYTVSR</sequence>
<dbReference type="InterPro" id="IPR032816">
    <property type="entry name" value="VTT_dom"/>
</dbReference>
<comment type="subcellular location">
    <subcellularLocation>
        <location evidence="2">Golgi apparatus membrane</location>
        <topology evidence="2">Multi-pass membrane protein</topology>
    </subcellularLocation>
</comment>
<organism evidence="13 14">
    <name type="scientific">Schizophyllum amplum</name>
    <dbReference type="NCBI Taxonomy" id="97359"/>
    <lineage>
        <taxon>Eukaryota</taxon>
        <taxon>Fungi</taxon>
        <taxon>Dikarya</taxon>
        <taxon>Basidiomycota</taxon>
        <taxon>Agaricomycotina</taxon>
        <taxon>Agaricomycetes</taxon>
        <taxon>Agaricomycetidae</taxon>
        <taxon>Agaricales</taxon>
        <taxon>Schizophyllaceae</taxon>
        <taxon>Schizophyllum</taxon>
    </lineage>
</organism>
<feature type="transmembrane region" description="Helical" evidence="11">
    <location>
        <begin position="131"/>
        <end position="150"/>
    </location>
</feature>
<evidence type="ECO:0000256" key="7">
    <source>
        <dbReference type="ARBA" id="ARBA00022989"/>
    </source>
</evidence>
<feature type="transmembrane region" description="Helical" evidence="11">
    <location>
        <begin position="170"/>
        <end position="189"/>
    </location>
</feature>
<dbReference type="STRING" id="97359.A0A550CMF8"/>
<evidence type="ECO:0000256" key="4">
    <source>
        <dbReference type="ARBA" id="ARBA00013533"/>
    </source>
</evidence>
<dbReference type="Proteomes" id="UP000320762">
    <property type="component" value="Unassembled WGS sequence"/>
</dbReference>
<feature type="domain" description="VTT" evidence="12">
    <location>
        <begin position="191"/>
        <end position="304"/>
    </location>
</feature>
<evidence type="ECO:0000313" key="13">
    <source>
        <dbReference type="EMBL" id="TRM65968.1"/>
    </source>
</evidence>
<evidence type="ECO:0000256" key="11">
    <source>
        <dbReference type="SAM" id="Phobius"/>
    </source>
</evidence>
<dbReference type="Pfam" id="PF09335">
    <property type="entry name" value="VTT_dom"/>
    <property type="match status" value="1"/>
</dbReference>
<evidence type="ECO:0000256" key="5">
    <source>
        <dbReference type="ARBA" id="ARBA00020673"/>
    </source>
</evidence>
<dbReference type="EMBL" id="VDMD01000004">
    <property type="protein sequence ID" value="TRM65968.1"/>
    <property type="molecule type" value="Genomic_DNA"/>
</dbReference>
<comment type="function">
    <text evidence="1">Golgi membrane protein involved in vesicular trafficking and spindle migration.</text>
</comment>
<evidence type="ECO:0000256" key="1">
    <source>
        <dbReference type="ARBA" id="ARBA00002978"/>
    </source>
</evidence>
<dbReference type="PANTHER" id="PTHR47549">
    <property type="entry name" value="GOLGI APPARATUS MEMBRANE PROTEIN TVP38-RELATED"/>
    <property type="match status" value="1"/>
</dbReference>
<keyword evidence="6 11" id="KW-0812">Transmembrane</keyword>
<accession>A0A550CMF8</accession>
<evidence type="ECO:0000256" key="6">
    <source>
        <dbReference type="ARBA" id="ARBA00022692"/>
    </source>
</evidence>
<reference evidence="13 14" key="1">
    <citation type="journal article" date="2019" name="New Phytol.">
        <title>Comparative genomics reveals unique wood-decay strategies and fruiting body development in the Schizophyllaceae.</title>
        <authorList>
            <person name="Almasi E."/>
            <person name="Sahu N."/>
            <person name="Krizsan K."/>
            <person name="Balint B."/>
            <person name="Kovacs G.M."/>
            <person name="Kiss B."/>
            <person name="Cseklye J."/>
            <person name="Drula E."/>
            <person name="Henrissat B."/>
            <person name="Nagy I."/>
            <person name="Chovatia M."/>
            <person name="Adam C."/>
            <person name="LaButti K."/>
            <person name="Lipzen A."/>
            <person name="Riley R."/>
            <person name="Grigoriev I.V."/>
            <person name="Nagy L.G."/>
        </authorList>
    </citation>
    <scope>NUCLEOTIDE SEQUENCE [LARGE SCALE GENOMIC DNA]</scope>
    <source>
        <strain evidence="13 14">NL-1724</strain>
    </source>
</reference>
<keyword evidence="8" id="KW-0333">Golgi apparatus</keyword>
<feature type="region of interest" description="Disordered" evidence="10">
    <location>
        <begin position="369"/>
        <end position="391"/>
    </location>
</feature>
<dbReference type="GO" id="GO:0000139">
    <property type="term" value="C:Golgi membrane"/>
    <property type="evidence" value="ECO:0007669"/>
    <property type="project" value="UniProtKB-SubCell"/>
</dbReference>
<proteinExistence type="inferred from homology"/>
<feature type="transmembrane region" description="Helical" evidence="11">
    <location>
        <begin position="321"/>
        <end position="342"/>
    </location>
</feature>
<evidence type="ECO:0000256" key="2">
    <source>
        <dbReference type="ARBA" id="ARBA00004653"/>
    </source>
</evidence>
<feature type="region of interest" description="Disordered" evidence="10">
    <location>
        <begin position="506"/>
        <end position="627"/>
    </location>
</feature>
<dbReference type="PANTHER" id="PTHR47549:SF2">
    <property type="entry name" value="GOLGI APPARATUS MEMBRANE PROTEIN TVP38"/>
    <property type="match status" value="1"/>
</dbReference>
<protein>
    <recommendedName>
        <fullName evidence="4">Golgi apparatus membrane protein TVP38</fullName>
    </recommendedName>
    <alternativeName>
        <fullName evidence="5">Golgi apparatus membrane protein tvp38</fullName>
    </alternativeName>
</protein>
<comment type="caution">
    <text evidence="13">The sequence shown here is derived from an EMBL/GenBank/DDBJ whole genome shotgun (WGS) entry which is preliminary data.</text>
</comment>
<evidence type="ECO:0000313" key="14">
    <source>
        <dbReference type="Proteomes" id="UP000320762"/>
    </source>
</evidence>